<dbReference type="Proteomes" id="UP000008637">
    <property type="component" value="Chromosome"/>
</dbReference>
<gene>
    <name evidence="1" type="ordered locus">HF1_04830</name>
</gene>
<keyword evidence="2" id="KW-1185">Reference proteome</keyword>
<name>E8ZH70_MYCHL</name>
<dbReference type="AlphaFoldDB" id="E8ZH70"/>
<organism evidence="1 2">
    <name type="scientific">Mycoplasma haemofelis (strain Langford 1)</name>
    <name type="common">Haemobartonella felis</name>
    <dbReference type="NCBI Taxonomy" id="941640"/>
    <lineage>
        <taxon>Bacteria</taxon>
        <taxon>Bacillati</taxon>
        <taxon>Mycoplasmatota</taxon>
        <taxon>Mollicutes</taxon>
        <taxon>Mycoplasmataceae</taxon>
        <taxon>Mycoplasma</taxon>
    </lineage>
</organism>
<dbReference type="HOGENOM" id="CLU_096783_0_0_14"/>
<evidence type="ECO:0000313" key="1">
    <source>
        <dbReference type="EMBL" id="CBY92491.1"/>
    </source>
</evidence>
<evidence type="ECO:0000313" key="2">
    <source>
        <dbReference type="Proteomes" id="UP000008637"/>
    </source>
</evidence>
<protein>
    <submittedName>
        <fullName evidence="1">Uncharacterized protein</fullName>
    </submittedName>
</protein>
<reference evidence="1 2" key="1">
    <citation type="journal article" date="2011" name="J. Bacteriol.">
        <title>Complete genome sequence of Mycoplasma haemofelis, a hemotropic mycoplasma.</title>
        <authorList>
            <person name="Barker E.N."/>
            <person name="Helps C.R."/>
            <person name="Peters I.R."/>
            <person name="Darby A.C."/>
            <person name="Radford A.D."/>
            <person name="Tasker S."/>
        </authorList>
    </citation>
    <scope>NUCLEOTIDE SEQUENCE [LARGE SCALE GENOMIC DNA]</scope>
    <source>
        <strain evidence="1 2">Langford 1</strain>
    </source>
</reference>
<sequence>MSKLAMLMLGVAGTTGTAGLGFLIAKNQKDESQKLRSKYPHALLTLDSDSSWSDKFNLLKTKTPSHPILKQAKTQFSNTQQSQSLYKKGCNAIYDSEGTQYLEDFKTFCAKTNKDGITGTWIKGGADVNTKWDEKLTNLKKSTDKLSSRFLEVQQSLSSDSFNDEMRTNIQKACDNANSEIYLGSESVETRNIKNFCLTSES</sequence>
<proteinExistence type="predicted"/>
<dbReference type="OrthoDB" id="9815750at2"/>
<accession>E8ZH70</accession>
<dbReference type="KEGG" id="mha:HF1_04830"/>
<dbReference type="EMBL" id="FR773153">
    <property type="protein sequence ID" value="CBY92491.1"/>
    <property type="molecule type" value="Genomic_DNA"/>
</dbReference>